<protein>
    <submittedName>
        <fullName evidence="3">Uncharacterized protein</fullName>
    </submittedName>
</protein>
<dbReference type="InterPro" id="IPR041078">
    <property type="entry name" value="Plavaka"/>
</dbReference>
<comment type="caution">
    <text evidence="3">The sequence shown here is derived from an EMBL/GenBank/DDBJ whole genome shotgun (WGS) entry which is preliminary data.</text>
</comment>
<dbReference type="Proteomes" id="UP000565441">
    <property type="component" value="Unassembled WGS sequence"/>
</dbReference>
<evidence type="ECO:0000313" key="4">
    <source>
        <dbReference type="Proteomes" id="UP000565441"/>
    </source>
</evidence>
<keyword evidence="2" id="KW-0732">Signal</keyword>
<feature type="chain" id="PRO_5034819650" evidence="2">
    <location>
        <begin position="24"/>
        <end position="1192"/>
    </location>
</feature>
<reference evidence="3 4" key="1">
    <citation type="journal article" date="2020" name="ISME J.">
        <title>Uncovering the hidden diversity of litter-decomposition mechanisms in mushroom-forming fungi.</title>
        <authorList>
            <person name="Floudas D."/>
            <person name="Bentzer J."/>
            <person name="Ahren D."/>
            <person name="Johansson T."/>
            <person name="Persson P."/>
            <person name="Tunlid A."/>
        </authorList>
    </citation>
    <scope>NUCLEOTIDE SEQUENCE [LARGE SCALE GENOMIC DNA]</scope>
    <source>
        <strain evidence="3 4">CBS 661.87</strain>
    </source>
</reference>
<evidence type="ECO:0000313" key="3">
    <source>
        <dbReference type="EMBL" id="KAF5374151.1"/>
    </source>
</evidence>
<feature type="signal peptide" evidence="2">
    <location>
        <begin position="1"/>
        <end position="23"/>
    </location>
</feature>
<dbReference type="OrthoDB" id="3183767at2759"/>
<sequence>MHLHRLTLLIGALCLIGLYSVMKLQCEGHGCEFQAANISGHTNHRKTCLLWRISQDQQSLRRRERAAAQSMKKALKMKKKRPKGALVENLDTAEITMGEPSTAYLRSPSPSLPPPASPSPPPPPALTQSGRPRRNYTLPERFRDVLPALPDPPPINEPNPPALSLPRVRLIVRDRFISALNIFGLWRDYPHRPSFVPDSAVSVADLANDGLSFTDAPQASLFSVFSHSPPWPFRNMSIYRLMTFFNSGSVTKSAEEANRLVEDVLLAPDFTTEDLRAFNAHRENQRLDDAISDPESSPFLREFSSHTINIDVPSGSKDVPPSKFSVPGLLYRKVTSVIRAAFRDPLAHHYHLSPFKLFHRSPETGKEERVMGEIYTSDAFIAEHDHVQLRSPVPPNDPNCKREKVIAAIMFSSDGTHLTNFGMAKAWPIYLMLGNLSKYFRGLPNSGAMHHLAYIPSLPDSFQDFASTVHAKWKTQKKNILTHCRRELMHAIWDFLLDDDFIHAYKYGMVIMCLDGIERRIYPRLFTYSADYPEKVLLATMRDRGLCPCPRCLVPKSLLDRLGLARDGNVRLKLREFMKDKVVLARHLIYELGHSITGIRVEELLKELSAVPTINAFASKLSTDEAPFNPSKMLVVDLLHEFELGVWKTLFKHLIRLLYAASPQGDLIAELDFRYRRTPTFGHDTIRKFATNASEMKKLAARDFEDLLQCSIPAFEDLLPEPHNERLMKLLYRTAEWHALAKARMHTDSTVELLEALTTEFGQLIRQFRDLTCSAYNTVELPGEAAARVRRTKAVQDVNSAAEVTKVHSGGPNTAAAAVTTPEGLAAATSMLAPAIPPTSSATLMTAASEQSHTATVGQDQRNWASSRRTKKLNLHLYKLHALGDYANSIRTFGTTDSYSTQLGELAHRLIKTLYARTNKKDALKQIAKQVNRRTVLRNDSPTAGAVESEELANAPVNVHHIISNTRRSPINIYTFVNERLEGQLDPAKKGFIPKLQDHLLGRLLSREFDGDSHEDFTDEDRNDIRITGNTLYSVHLLRVNYTTYDIRRASDTINPRTHKFIMVRSPETGPNAHPFWYAQVMGIFHTVVRHTGPRSQTPYKEHHVQFLWVRWLGVEPGHRSQRRHAKLPKLGFVPHTDPYAFGFLDPSFVIRGSHLIPSFASGTTSDLLPAQHTVARPSTSMDDWVNYYVDM</sequence>
<name>A0A8H5LYK9_9AGAR</name>
<dbReference type="Pfam" id="PF18759">
    <property type="entry name" value="Plavaka"/>
    <property type="match status" value="1"/>
</dbReference>
<evidence type="ECO:0000256" key="1">
    <source>
        <dbReference type="SAM" id="MobiDB-lite"/>
    </source>
</evidence>
<feature type="region of interest" description="Disordered" evidence="1">
    <location>
        <begin position="101"/>
        <end position="133"/>
    </location>
</feature>
<gene>
    <name evidence="3" type="ORF">D9615_008829</name>
</gene>
<keyword evidence="4" id="KW-1185">Reference proteome</keyword>
<proteinExistence type="predicted"/>
<accession>A0A8H5LYK9</accession>
<dbReference type="AlphaFoldDB" id="A0A8H5LYK9"/>
<evidence type="ECO:0000256" key="2">
    <source>
        <dbReference type="SAM" id="SignalP"/>
    </source>
</evidence>
<dbReference type="EMBL" id="JAACJP010000037">
    <property type="protein sequence ID" value="KAF5374151.1"/>
    <property type="molecule type" value="Genomic_DNA"/>
</dbReference>
<organism evidence="3 4">
    <name type="scientific">Tricholomella constricta</name>
    <dbReference type="NCBI Taxonomy" id="117010"/>
    <lineage>
        <taxon>Eukaryota</taxon>
        <taxon>Fungi</taxon>
        <taxon>Dikarya</taxon>
        <taxon>Basidiomycota</taxon>
        <taxon>Agaricomycotina</taxon>
        <taxon>Agaricomycetes</taxon>
        <taxon>Agaricomycetidae</taxon>
        <taxon>Agaricales</taxon>
        <taxon>Tricholomatineae</taxon>
        <taxon>Lyophyllaceae</taxon>
        <taxon>Tricholomella</taxon>
    </lineage>
</organism>
<feature type="compositionally biased region" description="Pro residues" evidence="1">
    <location>
        <begin position="110"/>
        <end position="125"/>
    </location>
</feature>